<dbReference type="PROSITE" id="PS51897">
    <property type="entry name" value="ANNEXIN_2"/>
    <property type="match status" value="4"/>
</dbReference>
<keyword evidence="5" id="KW-0111">Calcium/phospholipid-binding</keyword>
<keyword evidence="4" id="KW-0041">Annexin</keyword>
<gene>
    <name evidence="9" type="primary">LOC120283923</name>
</gene>
<feature type="binding site" evidence="6">
    <location>
        <position position="324"/>
    </location>
    <ligand>
        <name>Ca(2+)</name>
        <dbReference type="ChEBI" id="CHEBI:29108"/>
        <label>1</label>
    </ligand>
</feature>
<evidence type="ECO:0000256" key="7">
    <source>
        <dbReference type="SAM" id="Phobius"/>
    </source>
</evidence>
<dbReference type="Gene3D" id="1.10.220.10">
    <property type="entry name" value="Annexin"/>
    <property type="match status" value="4"/>
</dbReference>
<reference evidence="9" key="1">
    <citation type="submission" date="2025-08" db="UniProtKB">
        <authorList>
            <consortium name="RefSeq"/>
        </authorList>
    </citation>
    <scope>IDENTIFICATION</scope>
</reference>
<dbReference type="PANTHER" id="PTHR10502:SF193">
    <property type="entry name" value="ANNEXIN D8"/>
    <property type="match status" value="1"/>
</dbReference>
<feature type="binding site" evidence="6">
    <location>
        <position position="95"/>
    </location>
    <ligand>
        <name>Ca(2+)</name>
        <dbReference type="ChEBI" id="CHEBI:29108"/>
        <label>1</label>
    </ligand>
</feature>
<evidence type="ECO:0000256" key="4">
    <source>
        <dbReference type="ARBA" id="ARBA00023216"/>
    </source>
</evidence>
<dbReference type="GO" id="GO:0005544">
    <property type="term" value="F:calcium-dependent phospholipid binding"/>
    <property type="evidence" value="ECO:0007669"/>
    <property type="project" value="UniProtKB-KW"/>
</dbReference>
<dbReference type="Pfam" id="PF00191">
    <property type="entry name" value="Annexin"/>
    <property type="match status" value="4"/>
</dbReference>
<dbReference type="FunFam" id="1.10.220.10:FF:000009">
    <property type="entry name" value="Annexin"/>
    <property type="match status" value="1"/>
</dbReference>
<dbReference type="SUPFAM" id="SSF47874">
    <property type="entry name" value="Annexin"/>
    <property type="match status" value="1"/>
</dbReference>
<dbReference type="GO" id="GO:0009408">
    <property type="term" value="P:response to heat"/>
    <property type="evidence" value="ECO:0007669"/>
    <property type="project" value="TreeGrafter"/>
</dbReference>
<evidence type="ECO:0000256" key="6">
    <source>
        <dbReference type="PIRSR" id="PIRSR609118-1"/>
    </source>
</evidence>
<proteinExistence type="predicted"/>
<dbReference type="GO" id="GO:0009651">
    <property type="term" value="P:response to salt stress"/>
    <property type="evidence" value="ECO:0007669"/>
    <property type="project" value="TreeGrafter"/>
</dbReference>
<feature type="binding site" evidence="6">
    <location>
        <position position="93"/>
    </location>
    <ligand>
        <name>Ca(2+)</name>
        <dbReference type="ChEBI" id="CHEBI:29108"/>
        <label>1</label>
    </ligand>
</feature>
<feature type="binding site" evidence="6">
    <location>
        <position position="97"/>
    </location>
    <ligand>
        <name>Ca(2+)</name>
        <dbReference type="ChEBI" id="CHEBI:29108"/>
        <label>1</label>
    </ligand>
</feature>
<keyword evidence="8" id="KW-1185">Reference proteome</keyword>
<dbReference type="FunFam" id="1.10.220.10:FF:000008">
    <property type="entry name" value="Annexin"/>
    <property type="match status" value="1"/>
</dbReference>
<dbReference type="GO" id="GO:0005737">
    <property type="term" value="C:cytoplasm"/>
    <property type="evidence" value="ECO:0007669"/>
    <property type="project" value="TreeGrafter"/>
</dbReference>
<dbReference type="GeneID" id="120283923"/>
<name>A0AB40D2V0_DIOCR</name>
<keyword evidence="3 6" id="KW-0106">Calcium</keyword>
<dbReference type="RefSeq" id="XP_039146659.1">
    <property type="nucleotide sequence ID" value="XM_039290725.1"/>
</dbReference>
<dbReference type="AlphaFoldDB" id="A0AB40D2V0"/>
<evidence type="ECO:0000313" key="8">
    <source>
        <dbReference type="Proteomes" id="UP001515500"/>
    </source>
</evidence>
<dbReference type="InterPro" id="IPR037104">
    <property type="entry name" value="Annexin_sf"/>
</dbReference>
<feature type="transmembrane region" description="Helical" evidence="7">
    <location>
        <begin position="38"/>
        <end position="58"/>
    </location>
</feature>
<dbReference type="InterPro" id="IPR018502">
    <property type="entry name" value="Annexin_repeat"/>
</dbReference>
<dbReference type="Proteomes" id="UP001515500">
    <property type="component" value="Chromosome 19"/>
</dbReference>
<dbReference type="PRINTS" id="PR01814">
    <property type="entry name" value="ANNEXINPLANT"/>
</dbReference>
<dbReference type="GO" id="GO:0005886">
    <property type="term" value="C:plasma membrane"/>
    <property type="evidence" value="ECO:0007669"/>
    <property type="project" value="TreeGrafter"/>
</dbReference>
<dbReference type="PRINTS" id="PR00196">
    <property type="entry name" value="ANNEXIN"/>
</dbReference>
<dbReference type="GO" id="GO:0005509">
    <property type="term" value="F:calcium ion binding"/>
    <property type="evidence" value="ECO:0007669"/>
    <property type="project" value="InterPro"/>
</dbReference>
<accession>A0AB40D2V0</accession>
<dbReference type="GO" id="GO:0001786">
    <property type="term" value="F:phosphatidylserine binding"/>
    <property type="evidence" value="ECO:0007669"/>
    <property type="project" value="TreeGrafter"/>
</dbReference>
<organism evidence="8 9">
    <name type="scientific">Dioscorea cayennensis subsp. rotundata</name>
    <name type="common">White Guinea yam</name>
    <name type="synonym">Dioscorea rotundata</name>
    <dbReference type="NCBI Taxonomy" id="55577"/>
    <lineage>
        <taxon>Eukaryota</taxon>
        <taxon>Viridiplantae</taxon>
        <taxon>Streptophyta</taxon>
        <taxon>Embryophyta</taxon>
        <taxon>Tracheophyta</taxon>
        <taxon>Spermatophyta</taxon>
        <taxon>Magnoliopsida</taxon>
        <taxon>Liliopsida</taxon>
        <taxon>Dioscoreales</taxon>
        <taxon>Dioscoreaceae</taxon>
        <taxon>Dioscorea</taxon>
    </lineage>
</organism>
<evidence type="ECO:0000256" key="2">
    <source>
        <dbReference type="ARBA" id="ARBA00022737"/>
    </source>
</evidence>
<dbReference type="GO" id="GO:0009414">
    <property type="term" value="P:response to water deprivation"/>
    <property type="evidence" value="ECO:0007669"/>
    <property type="project" value="TreeGrafter"/>
</dbReference>
<keyword evidence="7" id="KW-0812">Transmembrane</keyword>
<feature type="binding site" evidence="6">
    <location>
        <position position="137"/>
    </location>
    <ligand>
        <name>Ca(2+)</name>
        <dbReference type="ChEBI" id="CHEBI:29108"/>
        <label>1</label>
    </ligand>
</feature>
<keyword evidence="7" id="KW-1133">Transmembrane helix</keyword>
<evidence type="ECO:0000256" key="3">
    <source>
        <dbReference type="ARBA" id="ARBA00022837"/>
    </source>
</evidence>
<dbReference type="PANTHER" id="PTHR10502">
    <property type="entry name" value="ANNEXIN"/>
    <property type="match status" value="1"/>
</dbReference>
<dbReference type="InterPro" id="IPR001464">
    <property type="entry name" value="Annexin"/>
</dbReference>
<dbReference type="InterPro" id="IPR009118">
    <property type="entry name" value="AnnexinD_plant"/>
</dbReference>
<keyword evidence="2" id="KW-0677">Repeat</keyword>
<dbReference type="FunFam" id="1.10.220.10:FF:000006">
    <property type="entry name" value="Annexin"/>
    <property type="match status" value="1"/>
</dbReference>
<keyword evidence="7" id="KW-0472">Membrane</keyword>
<keyword evidence="1 6" id="KW-0479">Metal-binding</keyword>
<protein>
    <submittedName>
        <fullName evidence="9">Annexin-like protein RJ4</fullName>
    </submittedName>
</protein>
<sequence>MCYYIIEQEESLFQKPQGVMFNANAQNPVSLNPRGSCFLLVLYILHICIALFSSSLVSEIRRFIEREKQMATLIVPEHVPSPVEDAEQLRKAFQGWGTDDKTVIAILAHRNSTQRKHIQEAYEELYKECLTKRLESELNGEYEKAVYRWMFNPIEREAVLANIALKKSVDNPVIIEIACINSPADLLVVKQAYQALYKHSLEEDVAARSSGDLRKLLTGLVGTYRYNGDEIDVKLAQSEALILHEAIKRKNYNHEDIIRILTTRSKAQLNATFNRYKDEHAMTITKALSADSANDFVSALYVTIKCIVSPLKYHEKLLRNALNKSDDDSLTRVIVTRAEKDLNEIKELYLKRTNITLEQSISKKESGHYRSFLLALLGN</sequence>
<evidence type="ECO:0000313" key="9">
    <source>
        <dbReference type="RefSeq" id="XP_039146659.1"/>
    </source>
</evidence>
<dbReference type="FunFam" id="1.10.220.10:FF:000001">
    <property type="entry name" value="Annexin"/>
    <property type="match status" value="1"/>
</dbReference>
<evidence type="ECO:0000256" key="1">
    <source>
        <dbReference type="ARBA" id="ARBA00022723"/>
    </source>
</evidence>
<evidence type="ECO:0000256" key="5">
    <source>
        <dbReference type="ARBA" id="ARBA00023302"/>
    </source>
</evidence>
<dbReference type="GO" id="GO:0009409">
    <property type="term" value="P:response to cold"/>
    <property type="evidence" value="ECO:0007669"/>
    <property type="project" value="TreeGrafter"/>
</dbReference>
<dbReference type="SMART" id="SM00335">
    <property type="entry name" value="ANX"/>
    <property type="match status" value="4"/>
</dbReference>